<comment type="caution">
    <text evidence="2">The sequence shown here is derived from an EMBL/GenBank/DDBJ whole genome shotgun (WGS) entry which is preliminary data.</text>
</comment>
<protein>
    <submittedName>
        <fullName evidence="2">Uncharacterized protein</fullName>
    </submittedName>
</protein>
<dbReference type="EMBL" id="BKCJ010003989">
    <property type="protein sequence ID" value="GEU58366.1"/>
    <property type="molecule type" value="Genomic_DNA"/>
</dbReference>
<name>A0A6L2L9I8_TANCI</name>
<accession>A0A6L2L9I8</accession>
<feature type="coiled-coil region" evidence="1">
    <location>
        <begin position="190"/>
        <end position="217"/>
    </location>
</feature>
<evidence type="ECO:0000256" key="1">
    <source>
        <dbReference type="SAM" id="Coils"/>
    </source>
</evidence>
<dbReference type="AlphaFoldDB" id="A0A6L2L9I8"/>
<organism evidence="2">
    <name type="scientific">Tanacetum cinerariifolium</name>
    <name type="common">Dalmatian daisy</name>
    <name type="synonym">Chrysanthemum cinerariifolium</name>
    <dbReference type="NCBI Taxonomy" id="118510"/>
    <lineage>
        <taxon>Eukaryota</taxon>
        <taxon>Viridiplantae</taxon>
        <taxon>Streptophyta</taxon>
        <taxon>Embryophyta</taxon>
        <taxon>Tracheophyta</taxon>
        <taxon>Spermatophyta</taxon>
        <taxon>Magnoliopsida</taxon>
        <taxon>eudicotyledons</taxon>
        <taxon>Gunneridae</taxon>
        <taxon>Pentapetalae</taxon>
        <taxon>asterids</taxon>
        <taxon>campanulids</taxon>
        <taxon>Asterales</taxon>
        <taxon>Asteraceae</taxon>
        <taxon>Asteroideae</taxon>
        <taxon>Anthemideae</taxon>
        <taxon>Anthemidinae</taxon>
        <taxon>Tanacetum</taxon>
    </lineage>
</organism>
<sequence length="252" mass="28153">MNQYLCNNNVEQVKASGCITSEDPYEEADQQLFEQAPHSPEYVPRDHVPVFIPELEHPEDLVLAEGEAPTSLLPPGFLSPRIRPVSPRALVAEMNAIGSSLYHSLHPSGTPPWLPISTPSTSRRAGILKADTPPQNRPLLATPRPGCEVRESSAAAARWRMMAALELVNRRVSYQVDVCIKESSEFCTRHHDAQKDRAAVRAEIEVLRNERLAYEQKGIQTREALARSEAPCRAEWQREAAVDFAVEHIMCT</sequence>
<reference evidence="2" key="1">
    <citation type="journal article" date="2019" name="Sci. Rep.">
        <title>Draft genome of Tanacetum cinerariifolium, the natural source of mosquito coil.</title>
        <authorList>
            <person name="Yamashiro T."/>
            <person name="Shiraishi A."/>
            <person name="Satake H."/>
            <person name="Nakayama K."/>
        </authorList>
    </citation>
    <scope>NUCLEOTIDE SEQUENCE</scope>
</reference>
<keyword evidence="1" id="KW-0175">Coiled coil</keyword>
<proteinExistence type="predicted"/>
<gene>
    <name evidence="2" type="ORF">Tci_030344</name>
</gene>
<evidence type="ECO:0000313" key="2">
    <source>
        <dbReference type="EMBL" id="GEU58366.1"/>
    </source>
</evidence>